<evidence type="ECO:0000313" key="4">
    <source>
        <dbReference type="Proteomes" id="UP000695026"/>
    </source>
</evidence>
<keyword evidence="4" id="KW-1185">Reference proteome</keyword>
<evidence type="ECO:0000259" key="3">
    <source>
        <dbReference type="PROSITE" id="PS50806"/>
    </source>
</evidence>
<evidence type="ECO:0000256" key="1">
    <source>
        <dbReference type="SAM" id="MobiDB-lite"/>
    </source>
</evidence>
<evidence type="ECO:0000313" key="5">
    <source>
        <dbReference type="RefSeq" id="XP_007444973.3"/>
    </source>
</evidence>
<dbReference type="GeneID" id="103059301"/>
<dbReference type="OMA" id="APYECHE"/>
<dbReference type="InterPro" id="IPR050169">
    <property type="entry name" value="Krueppel_C2H2_ZnF"/>
</dbReference>
<sequence length="380" mass="42449">MFEREEQAAEIALTLVASFQAMEKKVDSHTTRLLELEGRTGTAEKKIMDCEKTAVEIGNQLESKWAALGTLIQEYGLLQRRLENMENLLKNRNFWILRFPPGSKGETPKVPVTFDDMSVYFNEKEWEKLEEWQKELYKNLMKGNHESLISLDYAISKPGVLSQTERGADPCLGDDQDSEEQGSLHDPTAAGIRVVIKTEEPHSDDCPGDLEQHQMSGSSEGDFQGLDQEAPCGSPYSAATPLGNFAGNSLEEGSEYDMGFGEIKRVTVQHSNCTGEWRLPMWWPSAPWGKGSCLERCAPFTGWMEGREGKGPAARRAQLPRGRSRSRWLGRFEPLSPWLHAHKASLGSEASPLGQDLSFHAPFTLPPCLCSALLPRPFFT</sequence>
<feature type="region of interest" description="Disordered" evidence="1">
    <location>
        <begin position="164"/>
        <end position="227"/>
    </location>
</feature>
<proteinExistence type="predicted"/>
<dbReference type="SMART" id="SM00349">
    <property type="entry name" value="KRAB"/>
    <property type="match status" value="1"/>
</dbReference>
<dbReference type="PANTHER" id="PTHR23232:SF118">
    <property type="entry name" value="ZINC FINGER PROTEIN 746"/>
    <property type="match status" value="1"/>
</dbReference>
<dbReference type="PANTHER" id="PTHR23232">
    <property type="entry name" value="KRAB DOMAIN C2H2 ZINC FINGER"/>
    <property type="match status" value="1"/>
</dbReference>
<reference evidence="5" key="1">
    <citation type="submission" date="2025-08" db="UniProtKB">
        <authorList>
            <consortium name="RefSeq"/>
        </authorList>
    </citation>
    <scope>IDENTIFICATION</scope>
    <source>
        <tissue evidence="5">Liver</tissue>
    </source>
</reference>
<dbReference type="RefSeq" id="XP_007444973.3">
    <property type="nucleotide sequence ID" value="XM_007444911.3"/>
</dbReference>
<dbReference type="KEGG" id="pbi:103059301"/>
<organism evidence="4 5">
    <name type="scientific">Python bivittatus</name>
    <name type="common">Burmese python</name>
    <name type="synonym">Python molurus bivittatus</name>
    <dbReference type="NCBI Taxonomy" id="176946"/>
    <lineage>
        <taxon>Eukaryota</taxon>
        <taxon>Metazoa</taxon>
        <taxon>Chordata</taxon>
        <taxon>Craniata</taxon>
        <taxon>Vertebrata</taxon>
        <taxon>Euteleostomi</taxon>
        <taxon>Lepidosauria</taxon>
        <taxon>Squamata</taxon>
        <taxon>Bifurcata</taxon>
        <taxon>Unidentata</taxon>
        <taxon>Episquamata</taxon>
        <taxon>Toxicofera</taxon>
        <taxon>Serpentes</taxon>
        <taxon>Henophidia</taxon>
        <taxon>Pythonidae</taxon>
        <taxon>Python</taxon>
    </lineage>
</organism>
<dbReference type="Pfam" id="PF01352">
    <property type="entry name" value="KRAB"/>
    <property type="match status" value="1"/>
</dbReference>
<dbReference type="Proteomes" id="UP000695026">
    <property type="component" value="Unplaced"/>
</dbReference>
<dbReference type="InterPro" id="IPR036051">
    <property type="entry name" value="KRAB_dom_sf"/>
</dbReference>
<name>A0A9F2RDS6_PYTBI</name>
<dbReference type="GO" id="GO:0001227">
    <property type="term" value="F:DNA-binding transcription repressor activity, RNA polymerase II-specific"/>
    <property type="evidence" value="ECO:0007669"/>
    <property type="project" value="TreeGrafter"/>
</dbReference>
<dbReference type="PROSITE" id="PS50806">
    <property type="entry name" value="KRAB_RELATED"/>
    <property type="match status" value="1"/>
</dbReference>
<dbReference type="SUPFAM" id="SSF109640">
    <property type="entry name" value="KRAB domain (Kruppel-associated box)"/>
    <property type="match status" value="1"/>
</dbReference>
<gene>
    <name evidence="5" type="primary">LOC103059301</name>
</gene>
<dbReference type="CDD" id="cd07765">
    <property type="entry name" value="KRAB_A-box"/>
    <property type="match status" value="1"/>
</dbReference>
<feature type="domain" description="KRAB" evidence="2">
    <location>
        <begin position="112"/>
        <end position="183"/>
    </location>
</feature>
<feature type="domain" description="KRAB-related" evidence="3">
    <location>
        <begin position="109"/>
        <end position="174"/>
    </location>
</feature>
<feature type="compositionally biased region" description="Basic and acidic residues" evidence="1">
    <location>
        <begin position="196"/>
        <end position="205"/>
    </location>
</feature>
<dbReference type="InterPro" id="IPR003655">
    <property type="entry name" value="aKRAB"/>
</dbReference>
<dbReference type="PROSITE" id="PS50805">
    <property type="entry name" value="KRAB"/>
    <property type="match status" value="1"/>
</dbReference>
<dbReference type="Gene3D" id="6.10.140.140">
    <property type="match status" value="1"/>
</dbReference>
<accession>A0A9F2RDS6</accession>
<protein>
    <submittedName>
        <fullName evidence="5">Zinc finger protein 777-like</fullName>
    </submittedName>
</protein>
<dbReference type="InterPro" id="IPR001909">
    <property type="entry name" value="KRAB"/>
</dbReference>
<dbReference type="AlphaFoldDB" id="A0A9F2RDS6"/>
<evidence type="ECO:0000259" key="2">
    <source>
        <dbReference type="PROSITE" id="PS50805"/>
    </source>
</evidence>
<dbReference type="OrthoDB" id="654211at2759"/>